<feature type="transmembrane region" description="Helical" evidence="1">
    <location>
        <begin position="12"/>
        <end position="30"/>
    </location>
</feature>
<keyword evidence="1" id="KW-0472">Membrane</keyword>
<gene>
    <name evidence="2" type="ORF">CERSUDRAFT_76328</name>
</gene>
<feature type="transmembrane region" description="Helical" evidence="1">
    <location>
        <begin position="42"/>
        <end position="64"/>
    </location>
</feature>
<dbReference type="HOGENOM" id="CLU_933830_0_0_1"/>
<dbReference type="STRING" id="914234.M2R3V0"/>
<evidence type="ECO:0000256" key="1">
    <source>
        <dbReference type="SAM" id="Phobius"/>
    </source>
</evidence>
<keyword evidence="3" id="KW-1185">Reference proteome</keyword>
<protein>
    <submittedName>
        <fullName evidence="2">Uncharacterized protein</fullName>
    </submittedName>
</protein>
<proteinExistence type="predicted"/>
<keyword evidence="1" id="KW-1133">Transmembrane helix</keyword>
<dbReference type="OrthoDB" id="3270417at2759"/>
<feature type="transmembrane region" description="Helical" evidence="1">
    <location>
        <begin position="113"/>
        <end position="137"/>
    </location>
</feature>
<dbReference type="AlphaFoldDB" id="M2R3V0"/>
<reference evidence="2 3" key="1">
    <citation type="journal article" date="2012" name="Proc. Natl. Acad. Sci. U.S.A.">
        <title>Comparative genomics of Ceriporiopsis subvermispora and Phanerochaete chrysosporium provide insight into selective ligninolysis.</title>
        <authorList>
            <person name="Fernandez-Fueyo E."/>
            <person name="Ruiz-Duenas F.J."/>
            <person name="Ferreira P."/>
            <person name="Floudas D."/>
            <person name="Hibbett D.S."/>
            <person name="Canessa P."/>
            <person name="Larrondo L.F."/>
            <person name="James T.Y."/>
            <person name="Seelenfreund D."/>
            <person name="Lobos S."/>
            <person name="Polanco R."/>
            <person name="Tello M."/>
            <person name="Honda Y."/>
            <person name="Watanabe T."/>
            <person name="Watanabe T."/>
            <person name="Ryu J.S."/>
            <person name="Kubicek C.P."/>
            <person name="Schmoll M."/>
            <person name="Gaskell J."/>
            <person name="Hammel K.E."/>
            <person name="St John F.J."/>
            <person name="Vanden Wymelenberg A."/>
            <person name="Sabat G."/>
            <person name="Splinter BonDurant S."/>
            <person name="Syed K."/>
            <person name="Yadav J.S."/>
            <person name="Doddapaneni H."/>
            <person name="Subramanian V."/>
            <person name="Lavin J.L."/>
            <person name="Oguiza J.A."/>
            <person name="Perez G."/>
            <person name="Pisabarro A.G."/>
            <person name="Ramirez L."/>
            <person name="Santoyo F."/>
            <person name="Master E."/>
            <person name="Coutinho P.M."/>
            <person name="Henrissat B."/>
            <person name="Lombard V."/>
            <person name="Magnuson J.K."/>
            <person name="Kuees U."/>
            <person name="Hori C."/>
            <person name="Igarashi K."/>
            <person name="Samejima M."/>
            <person name="Held B.W."/>
            <person name="Barry K.W."/>
            <person name="LaButti K.M."/>
            <person name="Lapidus A."/>
            <person name="Lindquist E.A."/>
            <person name="Lucas S.M."/>
            <person name="Riley R."/>
            <person name="Salamov A.A."/>
            <person name="Hoffmeister D."/>
            <person name="Schwenk D."/>
            <person name="Hadar Y."/>
            <person name="Yarden O."/>
            <person name="de Vries R.P."/>
            <person name="Wiebenga A."/>
            <person name="Stenlid J."/>
            <person name="Eastwood D."/>
            <person name="Grigoriev I.V."/>
            <person name="Berka R.M."/>
            <person name="Blanchette R.A."/>
            <person name="Kersten P."/>
            <person name="Martinez A.T."/>
            <person name="Vicuna R."/>
            <person name="Cullen D."/>
        </authorList>
    </citation>
    <scope>NUCLEOTIDE SEQUENCE [LARGE SCALE GENOMIC DNA]</scope>
    <source>
        <strain evidence="2 3">B</strain>
    </source>
</reference>
<dbReference type="EMBL" id="KB445805">
    <property type="protein sequence ID" value="EMD33596.1"/>
    <property type="molecule type" value="Genomic_DNA"/>
</dbReference>
<accession>M2R3V0</accession>
<keyword evidence="1" id="KW-0812">Transmembrane</keyword>
<dbReference type="PANTHER" id="PTHR40465:SF1">
    <property type="entry name" value="DUF6534 DOMAIN-CONTAINING PROTEIN"/>
    <property type="match status" value="1"/>
</dbReference>
<dbReference type="PANTHER" id="PTHR40465">
    <property type="entry name" value="CHROMOSOME 1, WHOLE GENOME SHOTGUN SEQUENCE"/>
    <property type="match status" value="1"/>
</dbReference>
<organism evidence="2 3">
    <name type="scientific">Ceriporiopsis subvermispora (strain B)</name>
    <name type="common">White-rot fungus</name>
    <name type="synonym">Gelatoporia subvermispora</name>
    <dbReference type="NCBI Taxonomy" id="914234"/>
    <lineage>
        <taxon>Eukaryota</taxon>
        <taxon>Fungi</taxon>
        <taxon>Dikarya</taxon>
        <taxon>Basidiomycota</taxon>
        <taxon>Agaricomycotina</taxon>
        <taxon>Agaricomycetes</taxon>
        <taxon>Polyporales</taxon>
        <taxon>Gelatoporiaceae</taxon>
        <taxon>Gelatoporia</taxon>
    </lineage>
</organism>
<evidence type="ECO:0000313" key="3">
    <source>
        <dbReference type="Proteomes" id="UP000016930"/>
    </source>
</evidence>
<name>M2R3V0_CERS8</name>
<evidence type="ECO:0000313" key="2">
    <source>
        <dbReference type="EMBL" id="EMD33596.1"/>
    </source>
</evidence>
<sequence>MDLTLGAVEVGTLVSIMLYGMATIQTFHYFETGKSDSKWLRSFVAAVWLLETVHATLSCIYVYTVTVTEYDAFDRLLTVQWSFTACVVMHDVLSSSVQSFYAYRIYVLSRQVLFAVLQWMGSILRIALILALLGYAVNVPTLDMLVTRHKRLAIATVASIAVLGQHRQVAQLTELLYGLWVWCQALREVHQVLSFVAVVPLRSLSSYVDADTTQIWHLGGSDDDLRETLNARGAMRRGTEQDGPAVIGISGFNEVIDRRRSARADTVLDIRNEKTSGETTLYESLPAREGVSRVGQTS</sequence>
<dbReference type="Proteomes" id="UP000016930">
    <property type="component" value="Unassembled WGS sequence"/>
</dbReference>